<name>A0A1J5RGR3_9ZZZZ</name>
<evidence type="ECO:0008006" key="2">
    <source>
        <dbReference type="Google" id="ProtNLM"/>
    </source>
</evidence>
<organism evidence="1">
    <name type="scientific">mine drainage metagenome</name>
    <dbReference type="NCBI Taxonomy" id="410659"/>
    <lineage>
        <taxon>unclassified sequences</taxon>
        <taxon>metagenomes</taxon>
        <taxon>ecological metagenomes</taxon>
    </lineage>
</organism>
<protein>
    <recommendedName>
        <fullName evidence="2">Prolyl 4-hydroxylase alpha subunit Fe(2+) 2OG dioxygenase domain-containing protein</fullName>
    </recommendedName>
</protein>
<comment type="caution">
    <text evidence="1">The sequence shown here is derived from an EMBL/GenBank/DDBJ whole genome shotgun (WGS) entry which is preliminary data.</text>
</comment>
<proteinExistence type="predicted"/>
<accession>A0A1J5RGR3</accession>
<dbReference type="Gene3D" id="2.60.120.620">
    <property type="entry name" value="q2cbj1_9rhob like domain"/>
    <property type="match status" value="1"/>
</dbReference>
<dbReference type="EMBL" id="MLJW01000183">
    <property type="protein sequence ID" value="OIQ94602.1"/>
    <property type="molecule type" value="Genomic_DNA"/>
</dbReference>
<sequence length="237" mass="27240">MRRYYPLFDWGITMTAAVAGSRTFQIQESFLRALDKSQRVTEPYRHWLMADMLPPDQAEELHALPVPAPSGLEFSGRRETNNNTRFYFNAEAQARFPVAKALAEAFQDPRTVAALERECKIDLTGTNLRLEYCQDTDGFWLEPHTDIGVKQYTMLIYLSKGPGSDDWGTDVYNNDMQWVHRAPSPFNSGLIFIPGTDTWHAVDRRKIEGVRKSIIINYVAPEWRARHELAYPEAPVK</sequence>
<dbReference type="AlphaFoldDB" id="A0A1J5RGR3"/>
<evidence type="ECO:0000313" key="1">
    <source>
        <dbReference type="EMBL" id="OIQ94602.1"/>
    </source>
</evidence>
<gene>
    <name evidence="1" type="ORF">GALL_234590</name>
</gene>
<reference evidence="1" key="1">
    <citation type="submission" date="2016-10" db="EMBL/GenBank/DDBJ databases">
        <title>Sequence of Gallionella enrichment culture.</title>
        <authorList>
            <person name="Poehlein A."/>
            <person name="Muehling M."/>
            <person name="Daniel R."/>
        </authorList>
    </citation>
    <scope>NUCLEOTIDE SEQUENCE</scope>
</reference>